<name>A0AAD5MPG3_PARTN</name>
<comment type="caution">
    <text evidence="2">The sequence shown here is derived from an EMBL/GenBank/DDBJ whole genome shotgun (WGS) entry which is preliminary data.</text>
</comment>
<dbReference type="Proteomes" id="UP001196413">
    <property type="component" value="Unassembled WGS sequence"/>
</dbReference>
<proteinExistence type="predicted"/>
<keyword evidence="3" id="KW-1185">Reference proteome</keyword>
<reference evidence="2" key="1">
    <citation type="submission" date="2021-06" db="EMBL/GenBank/DDBJ databases">
        <title>Parelaphostrongylus tenuis whole genome reference sequence.</title>
        <authorList>
            <person name="Garwood T.J."/>
            <person name="Larsen P.A."/>
            <person name="Fountain-Jones N.M."/>
            <person name="Garbe J.R."/>
            <person name="Macchietto M.G."/>
            <person name="Kania S.A."/>
            <person name="Gerhold R.W."/>
            <person name="Richards J.E."/>
            <person name="Wolf T.M."/>
        </authorList>
    </citation>
    <scope>NUCLEOTIDE SEQUENCE</scope>
    <source>
        <strain evidence="2">MNPRO001-30</strain>
        <tissue evidence="2">Meninges</tissue>
    </source>
</reference>
<evidence type="ECO:0000256" key="1">
    <source>
        <dbReference type="SAM" id="MobiDB-lite"/>
    </source>
</evidence>
<feature type="compositionally biased region" description="Polar residues" evidence="1">
    <location>
        <begin position="47"/>
        <end position="60"/>
    </location>
</feature>
<dbReference type="AlphaFoldDB" id="A0AAD5MPG3"/>
<protein>
    <submittedName>
        <fullName evidence="2">Uncharacterized protein</fullName>
    </submittedName>
</protein>
<organism evidence="2 3">
    <name type="scientific">Parelaphostrongylus tenuis</name>
    <name type="common">Meningeal worm</name>
    <dbReference type="NCBI Taxonomy" id="148309"/>
    <lineage>
        <taxon>Eukaryota</taxon>
        <taxon>Metazoa</taxon>
        <taxon>Ecdysozoa</taxon>
        <taxon>Nematoda</taxon>
        <taxon>Chromadorea</taxon>
        <taxon>Rhabditida</taxon>
        <taxon>Rhabditina</taxon>
        <taxon>Rhabditomorpha</taxon>
        <taxon>Strongyloidea</taxon>
        <taxon>Metastrongylidae</taxon>
        <taxon>Parelaphostrongylus</taxon>
    </lineage>
</organism>
<gene>
    <name evidence="2" type="ORF">KIN20_019374</name>
</gene>
<dbReference type="EMBL" id="JAHQIW010003861">
    <property type="protein sequence ID" value="KAJ1360413.1"/>
    <property type="molecule type" value="Genomic_DNA"/>
</dbReference>
<accession>A0AAD5MPG3</accession>
<sequence length="238" mass="26569">MDIRSFFGGKTNSSRRESTKPSPLPNERKPPASVTSQSEVKRRSQRLDTSANKKAQSSRKAVTPILQLSDDDVSEGESPIPSSLRKVARKQKRTRNTVLSDSDEDISPKKLSKHREKSITPSPVKANPQKKRSRLVVYDSDEQGSSPTKQTTKAKKPKPVVESESDQSMTTETDSENEFAEKKKPKKKDSLPIGQKRLDSYKARFDGNARKAPVKDGKADRKIGACQCDGILRKQRFS</sequence>
<feature type="compositionally biased region" description="Basic residues" evidence="1">
    <location>
        <begin position="86"/>
        <end position="95"/>
    </location>
</feature>
<evidence type="ECO:0000313" key="3">
    <source>
        <dbReference type="Proteomes" id="UP001196413"/>
    </source>
</evidence>
<feature type="region of interest" description="Disordered" evidence="1">
    <location>
        <begin position="1"/>
        <end position="220"/>
    </location>
</feature>
<evidence type="ECO:0000313" key="2">
    <source>
        <dbReference type="EMBL" id="KAJ1360413.1"/>
    </source>
</evidence>
<feature type="compositionally biased region" description="Basic and acidic residues" evidence="1">
    <location>
        <begin position="196"/>
        <end position="220"/>
    </location>
</feature>